<dbReference type="PANTHER" id="PTHR36924">
    <property type="entry name" value="ANTITOXIN HIGA-1"/>
    <property type="match status" value="1"/>
</dbReference>
<dbReference type="NCBIfam" id="TIGR02607">
    <property type="entry name" value="antidote_HigA"/>
    <property type="match status" value="1"/>
</dbReference>
<gene>
    <name evidence="3" type="ORF">G1C95_1284</name>
</gene>
<organism evidence="3 4">
    <name type="scientific">Bifidobacterium oedipodis</name>
    <dbReference type="NCBI Taxonomy" id="2675322"/>
    <lineage>
        <taxon>Bacteria</taxon>
        <taxon>Bacillati</taxon>
        <taxon>Actinomycetota</taxon>
        <taxon>Actinomycetes</taxon>
        <taxon>Bifidobacteriales</taxon>
        <taxon>Bifidobacteriaceae</taxon>
        <taxon>Bifidobacterium</taxon>
    </lineage>
</organism>
<proteinExistence type="predicted"/>
<dbReference type="InterPro" id="IPR010982">
    <property type="entry name" value="Lambda_DNA-bd_dom_sf"/>
</dbReference>
<evidence type="ECO:0000259" key="2">
    <source>
        <dbReference type="PROSITE" id="PS50943"/>
    </source>
</evidence>
<dbReference type="InterPro" id="IPR001387">
    <property type="entry name" value="Cro/C1-type_HTH"/>
</dbReference>
<dbReference type="SUPFAM" id="SSF47413">
    <property type="entry name" value="lambda repressor-like DNA-binding domains"/>
    <property type="match status" value="1"/>
</dbReference>
<name>A0A7Y0HTG7_9BIFI</name>
<evidence type="ECO:0000313" key="4">
    <source>
        <dbReference type="Proteomes" id="UP000532194"/>
    </source>
</evidence>
<reference evidence="3 4" key="1">
    <citation type="submission" date="2020-02" db="EMBL/GenBank/DDBJ databases">
        <title>Characterization of phylogenetic diversity of novel bifidobacterial species isolated in Czech ZOOs.</title>
        <authorList>
            <person name="Lugli G.A."/>
            <person name="Vera N.B."/>
            <person name="Ventura M."/>
        </authorList>
    </citation>
    <scope>NUCLEOTIDE SEQUENCE [LARGE SCALE GENOMIC DNA]</scope>
    <source>
        <strain evidence="3 4">DSM 109957</strain>
    </source>
</reference>
<feature type="domain" description="HTH cro/C1-type" evidence="2">
    <location>
        <begin position="34"/>
        <end position="74"/>
    </location>
</feature>
<dbReference type="PANTHER" id="PTHR36924:SF1">
    <property type="entry name" value="ANTITOXIN HIGA-1"/>
    <property type="match status" value="1"/>
</dbReference>
<dbReference type="Pfam" id="PF01381">
    <property type="entry name" value="HTH_3"/>
    <property type="match status" value="1"/>
</dbReference>
<keyword evidence="1" id="KW-0238">DNA-binding</keyword>
<sequence length="100" mass="10966">MSTSTTTTDQYLSTPGEVLNEEFLQPLGVTAYRLAKTIGVSQTAVSEIINGKRSISVSMAYRLAKAFGTTPEFWSNLQRDYDLLSFDPSSLGDIRPLIDA</sequence>
<dbReference type="EMBL" id="JAAIII010000003">
    <property type="protein sequence ID" value="NMM94097.1"/>
    <property type="molecule type" value="Genomic_DNA"/>
</dbReference>
<dbReference type="CDD" id="cd00093">
    <property type="entry name" value="HTH_XRE"/>
    <property type="match status" value="1"/>
</dbReference>
<comment type="caution">
    <text evidence="3">The sequence shown here is derived from an EMBL/GenBank/DDBJ whole genome shotgun (WGS) entry which is preliminary data.</text>
</comment>
<dbReference type="AlphaFoldDB" id="A0A7Y0HTG7"/>
<dbReference type="InterPro" id="IPR013430">
    <property type="entry name" value="Toxin_antidote_HigA"/>
</dbReference>
<dbReference type="Gene3D" id="1.10.260.40">
    <property type="entry name" value="lambda repressor-like DNA-binding domains"/>
    <property type="match status" value="1"/>
</dbReference>
<accession>A0A7Y0HTG7</accession>
<evidence type="ECO:0000313" key="3">
    <source>
        <dbReference type="EMBL" id="NMM94097.1"/>
    </source>
</evidence>
<dbReference type="GO" id="GO:0003677">
    <property type="term" value="F:DNA binding"/>
    <property type="evidence" value="ECO:0007669"/>
    <property type="project" value="UniProtKB-KW"/>
</dbReference>
<evidence type="ECO:0000256" key="1">
    <source>
        <dbReference type="ARBA" id="ARBA00023125"/>
    </source>
</evidence>
<dbReference type="Proteomes" id="UP000532194">
    <property type="component" value="Unassembled WGS sequence"/>
</dbReference>
<keyword evidence="4" id="KW-1185">Reference proteome</keyword>
<protein>
    <submittedName>
        <fullName evidence="3">Plasmid maintenance system antidote protein</fullName>
    </submittedName>
</protein>
<dbReference type="SMART" id="SM00530">
    <property type="entry name" value="HTH_XRE"/>
    <property type="match status" value="1"/>
</dbReference>
<dbReference type="PROSITE" id="PS50943">
    <property type="entry name" value="HTH_CROC1"/>
    <property type="match status" value="1"/>
</dbReference>